<comment type="caution">
    <text evidence="7">The sequence shown here is derived from an EMBL/GenBank/DDBJ whole genome shotgun (WGS) entry which is preliminary data.</text>
</comment>
<dbReference type="PANTHER" id="PTHR42749:SF1">
    <property type="entry name" value="CELL SHAPE-DETERMINING PROTEIN MREB"/>
    <property type="match status" value="1"/>
</dbReference>
<dbReference type="GO" id="GO:0005737">
    <property type="term" value="C:cytoplasm"/>
    <property type="evidence" value="ECO:0007669"/>
    <property type="project" value="UniProtKB-SubCell"/>
</dbReference>
<accession>A0A3R7J0N7</accession>
<dbReference type="InterPro" id="IPR004000">
    <property type="entry name" value="Actin"/>
</dbReference>
<keyword evidence="2" id="KW-0963">Cytoplasm</keyword>
<dbReference type="PANTHER" id="PTHR42749">
    <property type="entry name" value="CELL SHAPE-DETERMINING PROTEIN MREB"/>
    <property type="match status" value="1"/>
</dbReference>
<dbReference type="RefSeq" id="WP_043468812.1">
    <property type="nucleotide sequence ID" value="NZ_CP134822.1"/>
</dbReference>
<keyword evidence="5" id="KW-0133">Cell shape</keyword>
<name>A0A3R7J0N7_9ACTN</name>
<dbReference type="Pfam" id="PF06723">
    <property type="entry name" value="MreB_Mbl"/>
    <property type="match status" value="1"/>
</dbReference>
<reference evidence="7 8" key="1">
    <citation type="journal article" date="2014" name="Genome Announc.">
        <title>Draft Genome Sequence of Streptomyces fradiae ATCC 19609, a Strain Highly Sensitive to Antibiotics.</title>
        <authorList>
            <person name="Bekker O.B."/>
            <person name="Klimina K.M."/>
            <person name="Vatlin A.A."/>
            <person name="Zakharevich N.V."/>
            <person name="Kasianov A.S."/>
            <person name="Danilenko V.N."/>
        </authorList>
    </citation>
    <scope>NUCLEOTIDE SEQUENCE [LARGE SCALE GENOMIC DNA]</scope>
    <source>
        <strain evidence="7 8">ATCC 19609</strain>
    </source>
</reference>
<dbReference type="InterPro" id="IPR043129">
    <property type="entry name" value="ATPase_NBD"/>
</dbReference>
<dbReference type="GO" id="GO:0000902">
    <property type="term" value="P:cell morphogenesis"/>
    <property type="evidence" value="ECO:0007669"/>
    <property type="project" value="InterPro"/>
</dbReference>
<dbReference type="Gene3D" id="3.30.420.40">
    <property type="match status" value="2"/>
</dbReference>
<protein>
    <submittedName>
        <fullName evidence="7">Rod shape-determining protein</fullName>
    </submittedName>
</protein>
<evidence type="ECO:0000256" key="1">
    <source>
        <dbReference type="ARBA" id="ARBA00004496"/>
    </source>
</evidence>
<evidence type="ECO:0000256" key="4">
    <source>
        <dbReference type="ARBA" id="ARBA00022840"/>
    </source>
</evidence>
<keyword evidence="3" id="KW-0547">Nucleotide-binding</keyword>
<comment type="similarity">
    <text evidence="6">Belongs to the FtsA/MreB family.</text>
</comment>
<dbReference type="SMART" id="SM00268">
    <property type="entry name" value="ACTIN"/>
    <property type="match status" value="1"/>
</dbReference>
<dbReference type="GeneID" id="300078532"/>
<gene>
    <name evidence="7" type="ORF">SFRA_022650</name>
</gene>
<dbReference type="InterPro" id="IPR056546">
    <property type="entry name" value="MreB_MamK-like"/>
</dbReference>
<sequence length="343" mass="35255">MRWSRTSGGPPVAVDLGTSRIRVRGPRGGHRYDGASVIAVTTGSRQVVAVGDQAGRILGRTPPDIEAVVPLSRGVVTDFDAAALLLRHALGDGGPSRRGLLPPGVVTGVPASATEVQRIAAEEVLLQAGARWVRLLPKGMLAALGAGLPLWDSGGTMIVDIGAGTTEICAFAFGTLVSAESSPVAGDAVTSALVTHLQREHTLALSTSAAEAVKTGLGRVAETAPGTRLPVRGRDRVTDLPKTVSVAAGELRDIIEPEIRRIARLVVTAIGNCPGGVADDIVERGLVVTGGGALFDGLPDRLGRAIGMTVHLAGAPRSSVLDGAARWIDEVDPAARRQMLAPL</sequence>
<evidence type="ECO:0000256" key="3">
    <source>
        <dbReference type="ARBA" id="ARBA00022741"/>
    </source>
</evidence>
<organism evidence="7 8">
    <name type="scientific">Streptomyces xinghaiensis</name>
    <dbReference type="NCBI Taxonomy" id="1038928"/>
    <lineage>
        <taxon>Bacteria</taxon>
        <taxon>Bacillati</taxon>
        <taxon>Actinomycetota</taxon>
        <taxon>Actinomycetes</taxon>
        <taxon>Kitasatosporales</taxon>
        <taxon>Streptomycetaceae</taxon>
        <taxon>Streptomyces</taxon>
    </lineage>
</organism>
<evidence type="ECO:0000313" key="8">
    <source>
        <dbReference type="Proteomes" id="UP000028058"/>
    </source>
</evidence>
<proteinExistence type="inferred from homology"/>
<dbReference type="OrthoDB" id="4137321at2"/>
<dbReference type="GO" id="GO:0005524">
    <property type="term" value="F:ATP binding"/>
    <property type="evidence" value="ECO:0007669"/>
    <property type="project" value="UniProtKB-KW"/>
</dbReference>
<dbReference type="PRINTS" id="PR01652">
    <property type="entry name" value="SHAPEPROTEIN"/>
</dbReference>
<dbReference type="EMBL" id="JNAD02000011">
    <property type="protein sequence ID" value="RKM93292.1"/>
    <property type="molecule type" value="Genomic_DNA"/>
</dbReference>
<keyword evidence="8" id="KW-1185">Reference proteome</keyword>
<evidence type="ECO:0000256" key="6">
    <source>
        <dbReference type="ARBA" id="ARBA00023458"/>
    </source>
</evidence>
<evidence type="ECO:0000313" key="7">
    <source>
        <dbReference type="EMBL" id="RKM93292.1"/>
    </source>
</evidence>
<dbReference type="Proteomes" id="UP000028058">
    <property type="component" value="Unassembled WGS sequence"/>
</dbReference>
<dbReference type="InterPro" id="IPR004753">
    <property type="entry name" value="MreB"/>
</dbReference>
<evidence type="ECO:0000256" key="2">
    <source>
        <dbReference type="ARBA" id="ARBA00022490"/>
    </source>
</evidence>
<keyword evidence="4" id="KW-0067">ATP-binding</keyword>
<dbReference type="AlphaFoldDB" id="A0A3R7J0N7"/>
<comment type="subcellular location">
    <subcellularLocation>
        <location evidence="1">Cytoplasm</location>
    </subcellularLocation>
</comment>
<dbReference type="GO" id="GO:0008360">
    <property type="term" value="P:regulation of cell shape"/>
    <property type="evidence" value="ECO:0007669"/>
    <property type="project" value="UniProtKB-KW"/>
</dbReference>
<dbReference type="SUPFAM" id="SSF53067">
    <property type="entry name" value="Actin-like ATPase domain"/>
    <property type="match status" value="2"/>
</dbReference>
<evidence type="ECO:0000256" key="5">
    <source>
        <dbReference type="ARBA" id="ARBA00022960"/>
    </source>
</evidence>